<comment type="caution">
    <text evidence="3">The sequence shown here is derived from an EMBL/GenBank/DDBJ whole genome shotgun (WGS) entry which is preliminary data.</text>
</comment>
<reference evidence="3" key="1">
    <citation type="submission" date="2022-10" db="EMBL/GenBank/DDBJ databases">
        <title>Comparative genomic analysis of Cohnella hashimotonis sp. nov., isolated from the International Space Station.</title>
        <authorList>
            <person name="Simpson A."/>
            <person name="Venkateswaran K."/>
        </authorList>
    </citation>
    <scope>NUCLEOTIDE SEQUENCE</scope>
    <source>
        <strain evidence="3">DSM 28161</strain>
    </source>
</reference>
<evidence type="ECO:0000259" key="2">
    <source>
        <dbReference type="Pfam" id="PF10102"/>
    </source>
</evidence>
<dbReference type="EMBL" id="JAPDIA010000008">
    <property type="protein sequence ID" value="MDG0813379.1"/>
    <property type="molecule type" value="Genomic_DNA"/>
</dbReference>
<dbReference type="Gene3D" id="2.60.120.260">
    <property type="entry name" value="Galactose-binding domain-like"/>
    <property type="match status" value="2"/>
</dbReference>
<feature type="chain" id="PRO_5041000958" evidence="1">
    <location>
        <begin position="23"/>
        <end position="562"/>
    </location>
</feature>
<dbReference type="CDD" id="cd15482">
    <property type="entry name" value="Sialidase_non-viral"/>
    <property type="match status" value="1"/>
</dbReference>
<keyword evidence="4" id="KW-1185">Reference proteome</keyword>
<proteinExistence type="predicted"/>
<dbReference type="RefSeq" id="WP_277537273.1">
    <property type="nucleotide sequence ID" value="NZ_JAPDIA010000008.1"/>
</dbReference>
<name>A0A9X4KXZ4_9BACL</name>
<dbReference type="InterPro" id="IPR008979">
    <property type="entry name" value="Galactose-bd-like_sf"/>
</dbReference>
<dbReference type="AlphaFoldDB" id="A0A9X4KXZ4"/>
<protein>
    <submittedName>
        <fullName evidence="3">DUF2341 domain-containing protein</fullName>
    </submittedName>
</protein>
<gene>
    <name evidence="3" type="ORF">OMP40_31925</name>
</gene>
<keyword evidence="1" id="KW-0732">Signal</keyword>
<dbReference type="Pfam" id="PF10102">
    <property type="entry name" value="DUF2341"/>
    <property type="match status" value="1"/>
</dbReference>
<sequence>MIKRSKLYLLLAALAAVPFVPAPWPGETQAAYAERLPGSVGYLNDDSSPTGGSLGNFGYSSSAAFDYNGRSVGIDFQTARSFNELRLIDDDRTNRINRSSDLAVYTSNDNVTYAPLTGWSFHKSGNSVVLRDFSASARYVKVHANFSDAGNASVWLKQANLQNLLEALDTQPEPGTLSGTVGYVNDDRNPAAGAVGNWGQSVSAALDYAYRSVGIDLGAPVSFNTVELKEASGPSRIEKSDLSLYVSDDNTTFAKVTDFDFLKLNNRIILYNFSATARYVKVHNHFDDTSFTFSNPNLQQMLAVANRPAGRWTAGGGGVWAYKKAISVSNGGAQLQEDRAVYVTKTSLGASALQAAGKLGYDYADLRFADASGRELAFEMDDGGFFVRIPSLAAGASGTIWLYYGNPSASFTGGGQEALQVEYGNKTLEDHTTTPFKDNVKPVLLANGSLMMVANRVQSTTSGIYAKYSSDGGRTWTTPVEIANLNNAGRDEPAGMFVDPDNGDVLLFFYSYYGYTTTDCLNACRNDLYMTRSTDNGQTFTTPLADRHGHARLRRRHLSGQV</sequence>
<feature type="domain" description="DUF2341" evidence="2">
    <location>
        <begin position="362"/>
        <end position="416"/>
    </location>
</feature>
<dbReference type="InterPro" id="IPR036278">
    <property type="entry name" value="Sialidase_sf"/>
</dbReference>
<dbReference type="InterPro" id="IPR018765">
    <property type="entry name" value="DUF2341"/>
</dbReference>
<dbReference type="Proteomes" id="UP001153404">
    <property type="component" value="Unassembled WGS sequence"/>
</dbReference>
<dbReference type="Gene3D" id="2.120.10.10">
    <property type="match status" value="1"/>
</dbReference>
<feature type="signal peptide" evidence="1">
    <location>
        <begin position="1"/>
        <end position="22"/>
    </location>
</feature>
<evidence type="ECO:0000313" key="4">
    <source>
        <dbReference type="Proteomes" id="UP001153404"/>
    </source>
</evidence>
<dbReference type="SUPFAM" id="SSF49785">
    <property type="entry name" value="Galactose-binding domain-like"/>
    <property type="match status" value="1"/>
</dbReference>
<evidence type="ECO:0000256" key="1">
    <source>
        <dbReference type="SAM" id="SignalP"/>
    </source>
</evidence>
<dbReference type="SUPFAM" id="SSF50939">
    <property type="entry name" value="Sialidases"/>
    <property type="match status" value="1"/>
</dbReference>
<evidence type="ECO:0000313" key="3">
    <source>
        <dbReference type="EMBL" id="MDG0813379.1"/>
    </source>
</evidence>
<accession>A0A9X4KXZ4</accession>
<organism evidence="3 4">
    <name type="scientific">Cohnella rhizosphaerae</name>
    <dbReference type="NCBI Taxonomy" id="1457232"/>
    <lineage>
        <taxon>Bacteria</taxon>
        <taxon>Bacillati</taxon>
        <taxon>Bacillota</taxon>
        <taxon>Bacilli</taxon>
        <taxon>Bacillales</taxon>
        <taxon>Paenibacillaceae</taxon>
        <taxon>Cohnella</taxon>
    </lineage>
</organism>